<dbReference type="AlphaFoldDB" id="V4JU06"/>
<dbReference type="Proteomes" id="UP000030689">
    <property type="component" value="Unassembled WGS sequence"/>
</dbReference>
<accession>V4JU06</accession>
<evidence type="ECO:0000313" key="4">
    <source>
        <dbReference type="Proteomes" id="UP000030689"/>
    </source>
</evidence>
<proteinExistence type="predicted"/>
<sequence length="87" mass="9945">MIKPGRQRKWVRRHHIWLLFCSLLVLIFTLSSQVGVVEATSRKLATGRAIVYTQSSKSCGASHATWKKKRRPCRRPPRSFPASNQSP</sequence>
<evidence type="ECO:0000313" key="3">
    <source>
        <dbReference type="EMBL" id="ESQ28835.1"/>
    </source>
</evidence>
<dbReference type="EMBL" id="KI517953">
    <property type="protein sequence ID" value="ESQ28835.1"/>
    <property type="molecule type" value="Genomic_DNA"/>
</dbReference>
<evidence type="ECO:0008006" key="5">
    <source>
        <dbReference type="Google" id="ProtNLM"/>
    </source>
</evidence>
<evidence type="ECO:0000256" key="2">
    <source>
        <dbReference type="SAM" id="SignalP"/>
    </source>
</evidence>
<protein>
    <recommendedName>
        <fullName evidence="5">Secreted protein</fullName>
    </recommendedName>
</protein>
<feature type="compositionally biased region" description="Basic residues" evidence="1">
    <location>
        <begin position="65"/>
        <end position="77"/>
    </location>
</feature>
<reference evidence="3 4" key="1">
    <citation type="journal article" date="2013" name="Front. Plant Sci.">
        <title>The Reference Genome of the Halophytic Plant Eutrema salsugineum.</title>
        <authorList>
            <person name="Yang R."/>
            <person name="Jarvis D.E."/>
            <person name="Chen H."/>
            <person name="Beilstein M.A."/>
            <person name="Grimwood J."/>
            <person name="Jenkins J."/>
            <person name="Shu S."/>
            <person name="Prochnik S."/>
            <person name="Xin M."/>
            <person name="Ma C."/>
            <person name="Schmutz J."/>
            <person name="Wing R.A."/>
            <person name="Mitchell-Olds T."/>
            <person name="Schumaker K.S."/>
            <person name="Wang X."/>
        </authorList>
    </citation>
    <scope>NUCLEOTIDE SEQUENCE [LARGE SCALE GENOMIC DNA]</scope>
</reference>
<organism evidence="3 4">
    <name type="scientific">Eutrema salsugineum</name>
    <name type="common">Saltwater cress</name>
    <name type="synonym">Sisymbrium salsugineum</name>
    <dbReference type="NCBI Taxonomy" id="72664"/>
    <lineage>
        <taxon>Eukaryota</taxon>
        <taxon>Viridiplantae</taxon>
        <taxon>Streptophyta</taxon>
        <taxon>Embryophyta</taxon>
        <taxon>Tracheophyta</taxon>
        <taxon>Spermatophyta</taxon>
        <taxon>Magnoliopsida</taxon>
        <taxon>eudicotyledons</taxon>
        <taxon>Gunneridae</taxon>
        <taxon>Pentapetalae</taxon>
        <taxon>rosids</taxon>
        <taxon>malvids</taxon>
        <taxon>Brassicales</taxon>
        <taxon>Brassicaceae</taxon>
        <taxon>Eutremeae</taxon>
        <taxon>Eutrema</taxon>
    </lineage>
</organism>
<dbReference type="Gramene" id="ESQ28835">
    <property type="protein sequence ID" value="ESQ28835"/>
    <property type="gene ID" value="EUTSA_v10019385mg"/>
</dbReference>
<feature type="signal peptide" evidence="2">
    <location>
        <begin position="1"/>
        <end position="39"/>
    </location>
</feature>
<feature type="chain" id="PRO_5004720288" description="Secreted protein" evidence="2">
    <location>
        <begin position="40"/>
        <end position="87"/>
    </location>
</feature>
<feature type="region of interest" description="Disordered" evidence="1">
    <location>
        <begin position="62"/>
        <end position="87"/>
    </location>
</feature>
<evidence type="ECO:0000256" key="1">
    <source>
        <dbReference type="SAM" id="MobiDB-lite"/>
    </source>
</evidence>
<keyword evidence="4" id="KW-1185">Reference proteome</keyword>
<keyword evidence="2" id="KW-0732">Signal</keyword>
<dbReference type="KEGG" id="eus:EUTSA_v10019385mg"/>
<gene>
    <name evidence="3" type="ORF">EUTSA_v10019385mg</name>
</gene>
<name>V4JU06_EUTSA</name>
<dbReference type="OMA" id="RRHHIWL"/>